<dbReference type="OrthoDB" id="189997at2759"/>
<dbReference type="AlphaFoldDB" id="A0A1E4TKH7"/>
<dbReference type="PANTHER" id="PTHR34180:SF1">
    <property type="entry name" value="BETA-ALANYL-DOPAMINE_CARCININE HYDROLASE"/>
    <property type="match status" value="1"/>
</dbReference>
<evidence type="ECO:0000313" key="3">
    <source>
        <dbReference type="Proteomes" id="UP000095023"/>
    </source>
</evidence>
<dbReference type="InterPro" id="IPR047801">
    <property type="entry name" value="Peptidase_C45"/>
</dbReference>
<dbReference type="Gene3D" id="1.10.10.2120">
    <property type="match status" value="1"/>
</dbReference>
<dbReference type="PANTHER" id="PTHR34180">
    <property type="entry name" value="PEPTIDASE C45"/>
    <property type="match status" value="1"/>
</dbReference>
<dbReference type="Gene3D" id="3.60.60.10">
    <property type="entry name" value="Penicillin V Acylase, Chain A"/>
    <property type="match status" value="1"/>
</dbReference>
<dbReference type="EMBL" id="KV453841">
    <property type="protein sequence ID" value="ODV92158.1"/>
    <property type="molecule type" value="Genomic_DNA"/>
</dbReference>
<dbReference type="Pfam" id="PF03417">
    <property type="entry name" value="AAT"/>
    <property type="match status" value="1"/>
</dbReference>
<dbReference type="InterPro" id="IPR047794">
    <property type="entry name" value="C45_proenzyme-like"/>
</dbReference>
<gene>
    <name evidence="2" type="ORF">CANCADRAFT_83237</name>
</gene>
<organism evidence="2 3">
    <name type="scientific">Tortispora caseinolytica NRRL Y-17796</name>
    <dbReference type="NCBI Taxonomy" id="767744"/>
    <lineage>
        <taxon>Eukaryota</taxon>
        <taxon>Fungi</taxon>
        <taxon>Dikarya</taxon>
        <taxon>Ascomycota</taxon>
        <taxon>Saccharomycotina</taxon>
        <taxon>Trigonopsidomycetes</taxon>
        <taxon>Trigonopsidales</taxon>
        <taxon>Trigonopsidaceae</taxon>
        <taxon>Tortispora</taxon>
    </lineage>
</organism>
<dbReference type="InterPro" id="IPR005079">
    <property type="entry name" value="Peptidase_C45_hydrolase"/>
</dbReference>
<proteinExistence type="predicted"/>
<accession>A0A1E4TKH7</accession>
<reference evidence="3" key="1">
    <citation type="submission" date="2016-02" db="EMBL/GenBank/DDBJ databases">
        <title>Comparative genomics of biotechnologically important yeasts.</title>
        <authorList>
            <consortium name="DOE Joint Genome Institute"/>
            <person name="Riley R."/>
            <person name="Haridas S."/>
            <person name="Wolfe K.H."/>
            <person name="Lopes M.R."/>
            <person name="Hittinger C.T."/>
            <person name="Goker M."/>
            <person name="Salamov A."/>
            <person name="Wisecaver J."/>
            <person name="Long T.M."/>
            <person name="Aerts A.L."/>
            <person name="Barry K."/>
            <person name="Choi C."/>
            <person name="Clum A."/>
            <person name="Coughlan A.Y."/>
            <person name="Deshpande S."/>
            <person name="Douglass A.P."/>
            <person name="Hanson S.J."/>
            <person name="Klenk H.-P."/>
            <person name="Labutti K."/>
            <person name="Lapidus A."/>
            <person name="Lindquist E."/>
            <person name="Lipzen A."/>
            <person name="Meier-Kolthoff J.P."/>
            <person name="Ohm R.A."/>
            <person name="Otillar R.P."/>
            <person name="Pangilinan J."/>
            <person name="Peng Y."/>
            <person name="Rokas A."/>
            <person name="Rosa C.A."/>
            <person name="Scheuner C."/>
            <person name="Sibirny A.A."/>
            <person name="Slot J.C."/>
            <person name="Stielow J.B."/>
            <person name="Sun H."/>
            <person name="Kurtzman C.P."/>
            <person name="Blackwell M."/>
            <person name="Jeffries T.W."/>
            <person name="Grigoriev I.V."/>
        </authorList>
    </citation>
    <scope>NUCLEOTIDE SEQUENCE [LARGE SCALE GENOMIC DNA]</scope>
    <source>
        <strain evidence="3">NRRL Y-17796</strain>
    </source>
</reference>
<keyword evidence="3" id="KW-1185">Reference proteome</keyword>
<dbReference type="NCBIfam" id="NF040521">
    <property type="entry name" value="C45_proenzyme"/>
    <property type="match status" value="1"/>
</dbReference>
<feature type="domain" description="Peptidase C45 hydrolase" evidence="1">
    <location>
        <begin position="124"/>
        <end position="344"/>
    </location>
</feature>
<dbReference type="Proteomes" id="UP000095023">
    <property type="component" value="Unassembled WGS sequence"/>
</dbReference>
<name>A0A1E4TKH7_9ASCO</name>
<evidence type="ECO:0000313" key="2">
    <source>
        <dbReference type="EMBL" id="ODV92158.1"/>
    </source>
</evidence>
<evidence type="ECO:0000259" key="1">
    <source>
        <dbReference type="Pfam" id="PF03417"/>
    </source>
</evidence>
<protein>
    <recommendedName>
        <fullName evidence="1">Peptidase C45 hydrolase domain-containing protein</fullName>
    </recommendedName>
</protein>
<sequence length="356" mass="39413">MGFLSIEVSGTPEEMGSAYGSQAKEQIMKAAAFYKKFITEKSGRSWDDISKLIDSDIIPSLSSNYSEYFEEMKAISASSGVPLQEVVAINVRSELSFGLFKIENKDNTSDGCTSMTCVSDKYAMSGQNWDWIDDAYEFTIILKLNPINKPSCVMVAEAGMIGKIGMNEYGVGCLINALRVSGYNYQALPVNIAARKILESATAKEAVKYVVSKGLACSVNYMVCDKDYSCAIEATAYDTVVIERNSMGHVYHTNHTIKDHDSRGYEPFFVPDSAPRLSQIEQAAQKAPDSSFQSLDKFFEFFSDTSNSPLSVCKFSIPESPAHTLCTVTMDHNAKIVRFRFGMPCDPSKGDFEFKY</sequence>